<sequence>MSNPALPDRGGCGEGKLVDCQGEESSQDQALVFGGQVESQAGVWRNCFASRAVAGNNRWLVRQRDANGCTVYEGPKLKTSRNGDDADCRPSLVRIPIFAAAGGEKPLTSPWSCKRSSRCGMSLDLPPRMEFGRKRVGLVVRRTPKDGGKVELVENVVVSTVALEGTRAGLFLAAASASWLTIRTVWGRTWSRTSTLSKLGRKGCERSISFWSLPEHGENSGILPRPTTEDTEQLSQDFLKRSTLQIMQSASTTSQFTQYRNMYNSCRFSGVISTSHEILESTKILRSKQANSQRRVSGYPYAGAAVNIIATKGTEVPDSHVNLKRIHGNRPTLTPGRLCCLWLGIRRWGPALLQAQLEAQHVELVTGPLASPTQYEPSPSLQLPGPPQTETNKFLQFIGISGISESPEGNWAKKRLSGFSADLLICPPAGEADARPSPMNFCLPAAPIKSTLSVQYATGILLGDTYACLIKMKAPVSKPDKTTMHIDCKSVRIDFRERV</sequence>
<accession>A0A0J8S1R7</accession>
<evidence type="ECO:0000313" key="2">
    <source>
        <dbReference type="Proteomes" id="UP000054563"/>
    </source>
</evidence>
<protein>
    <submittedName>
        <fullName evidence="1">Uncharacterized protein</fullName>
    </submittedName>
</protein>
<dbReference type="EMBL" id="DS017034">
    <property type="protein sequence ID" value="KMU91320.1"/>
    <property type="molecule type" value="Genomic_DNA"/>
</dbReference>
<evidence type="ECO:0000313" key="1">
    <source>
        <dbReference type="EMBL" id="KMU91320.1"/>
    </source>
</evidence>
<name>A0A0J8S1R7_COCIT</name>
<reference evidence="2" key="1">
    <citation type="journal article" date="2010" name="Genome Res.">
        <title>Population genomic sequencing of Coccidioides fungi reveals recent hybridization and transposon control.</title>
        <authorList>
            <person name="Neafsey D.E."/>
            <person name="Barker B.M."/>
            <person name="Sharpton T.J."/>
            <person name="Stajich J.E."/>
            <person name="Park D.J."/>
            <person name="Whiston E."/>
            <person name="Hung C.-Y."/>
            <person name="McMahan C."/>
            <person name="White J."/>
            <person name="Sykes S."/>
            <person name="Heiman D."/>
            <person name="Young S."/>
            <person name="Zeng Q."/>
            <person name="Abouelleil A."/>
            <person name="Aftuck L."/>
            <person name="Bessette D."/>
            <person name="Brown A."/>
            <person name="FitzGerald M."/>
            <person name="Lui A."/>
            <person name="Macdonald J.P."/>
            <person name="Priest M."/>
            <person name="Orbach M.J."/>
            <person name="Galgiani J.N."/>
            <person name="Kirkland T.N."/>
            <person name="Cole G.T."/>
            <person name="Birren B.W."/>
            <person name="Henn M.R."/>
            <person name="Taylor J.W."/>
            <person name="Rounsley S.D."/>
        </authorList>
    </citation>
    <scope>NUCLEOTIDE SEQUENCE [LARGE SCALE GENOMIC DNA]</scope>
    <source>
        <strain evidence="2">H538.4</strain>
    </source>
</reference>
<organism evidence="1 2">
    <name type="scientific">Coccidioides immitis H538.4</name>
    <dbReference type="NCBI Taxonomy" id="396776"/>
    <lineage>
        <taxon>Eukaryota</taxon>
        <taxon>Fungi</taxon>
        <taxon>Dikarya</taxon>
        <taxon>Ascomycota</taxon>
        <taxon>Pezizomycotina</taxon>
        <taxon>Eurotiomycetes</taxon>
        <taxon>Eurotiomycetidae</taxon>
        <taxon>Onygenales</taxon>
        <taxon>Onygenaceae</taxon>
        <taxon>Coccidioides</taxon>
    </lineage>
</organism>
<proteinExistence type="predicted"/>
<gene>
    <name evidence="1" type="ORF">CIHG_09197</name>
</gene>
<dbReference type="Proteomes" id="UP000054563">
    <property type="component" value="Unassembled WGS sequence"/>
</dbReference>
<dbReference type="AlphaFoldDB" id="A0A0J8S1R7"/>
<dbReference type="VEuPathDB" id="FungiDB:CIHG_09197"/>